<protein>
    <submittedName>
        <fullName evidence="2">Uncharacterized protein</fullName>
    </submittedName>
</protein>
<dbReference type="AlphaFoldDB" id="A0A858RDR3"/>
<keyword evidence="1" id="KW-0472">Membrane</keyword>
<organism evidence="2 3">
    <name type="scientific">Luteolibacter luteus</name>
    <dbReference type="NCBI Taxonomy" id="2728835"/>
    <lineage>
        <taxon>Bacteria</taxon>
        <taxon>Pseudomonadati</taxon>
        <taxon>Verrucomicrobiota</taxon>
        <taxon>Verrucomicrobiia</taxon>
        <taxon>Verrucomicrobiales</taxon>
        <taxon>Verrucomicrobiaceae</taxon>
        <taxon>Luteolibacter</taxon>
    </lineage>
</organism>
<reference evidence="2 3" key="1">
    <citation type="submission" date="2020-04" db="EMBL/GenBank/DDBJ databases">
        <title>Luteolibacter sp. G-1-1-1 isolated from soil.</title>
        <authorList>
            <person name="Dahal R.H."/>
        </authorList>
    </citation>
    <scope>NUCLEOTIDE SEQUENCE [LARGE SCALE GENOMIC DNA]</scope>
    <source>
        <strain evidence="2 3">G-1-1-1</strain>
    </source>
</reference>
<keyword evidence="1" id="KW-1133">Transmembrane helix</keyword>
<proteinExistence type="predicted"/>
<gene>
    <name evidence="2" type="ORF">HHL09_03400</name>
</gene>
<dbReference type="RefSeq" id="WP_169453083.1">
    <property type="nucleotide sequence ID" value="NZ_CP051774.1"/>
</dbReference>
<name>A0A858RDR3_9BACT</name>
<keyword evidence="3" id="KW-1185">Reference proteome</keyword>
<feature type="transmembrane region" description="Helical" evidence="1">
    <location>
        <begin position="32"/>
        <end position="51"/>
    </location>
</feature>
<evidence type="ECO:0000256" key="1">
    <source>
        <dbReference type="SAM" id="Phobius"/>
    </source>
</evidence>
<accession>A0A858RDR3</accession>
<dbReference type="EMBL" id="CP051774">
    <property type="protein sequence ID" value="QJE94862.1"/>
    <property type="molecule type" value="Genomic_DNA"/>
</dbReference>
<sequence length="119" mass="13158">MTSRDHTADRVWEQTLQQIRSTRARRRLRRTALTAGATAALACAGLLFPAGRPSAVQPPEIVLRVDPPTEAGRATLVALIWRDGHPALEQLDPDELGYPDIPFSLEPVLAYSDARWDAF</sequence>
<dbReference type="Proteomes" id="UP000501812">
    <property type="component" value="Chromosome"/>
</dbReference>
<dbReference type="KEGG" id="luo:HHL09_03400"/>
<keyword evidence="1" id="KW-0812">Transmembrane</keyword>
<evidence type="ECO:0000313" key="2">
    <source>
        <dbReference type="EMBL" id="QJE94862.1"/>
    </source>
</evidence>
<evidence type="ECO:0000313" key="3">
    <source>
        <dbReference type="Proteomes" id="UP000501812"/>
    </source>
</evidence>